<dbReference type="EMBL" id="CAJVPM010006415">
    <property type="protein sequence ID" value="CAG8534637.1"/>
    <property type="molecule type" value="Genomic_DNA"/>
</dbReference>
<protein>
    <submittedName>
        <fullName evidence="1">67_t:CDS:1</fullName>
    </submittedName>
</protein>
<reference evidence="1" key="1">
    <citation type="submission" date="2021-06" db="EMBL/GenBank/DDBJ databases">
        <authorList>
            <person name="Kallberg Y."/>
            <person name="Tangrot J."/>
            <person name="Rosling A."/>
        </authorList>
    </citation>
    <scope>NUCLEOTIDE SEQUENCE</scope>
    <source>
        <strain evidence="1">AU212A</strain>
    </source>
</reference>
<sequence length="249" mass="28212">MKSIKSKETKKEKNIYDLLQTSFTIAINTKKYRDNILNKDSISENKTSSNNIISLDSLAKNITTTSKITNLTSLTEYHITSNIAEAYTFEKTYILDYSLLESLEEPCANYRSYSNTHSAYEFISAIRRVIEEAICQEIQKSLIWSIIINKSNTITTTKNIAIVSKHISNNFSVYCYLGMIELKERTANAIINELNIFLQTKNLLIDYLMNIGSDSASVILGCNNSVATQFKKKSIPYGISLYFSSFSIS</sequence>
<dbReference type="Proteomes" id="UP000789860">
    <property type="component" value="Unassembled WGS sequence"/>
</dbReference>
<proteinExistence type="predicted"/>
<comment type="caution">
    <text evidence="1">The sequence shown here is derived from an EMBL/GenBank/DDBJ whole genome shotgun (WGS) entry which is preliminary data.</text>
</comment>
<name>A0ACA9LJJ9_9GLOM</name>
<feature type="non-terminal residue" evidence="1">
    <location>
        <position position="249"/>
    </location>
</feature>
<accession>A0ACA9LJJ9</accession>
<evidence type="ECO:0000313" key="1">
    <source>
        <dbReference type="EMBL" id="CAG8534637.1"/>
    </source>
</evidence>
<evidence type="ECO:0000313" key="2">
    <source>
        <dbReference type="Proteomes" id="UP000789860"/>
    </source>
</evidence>
<organism evidence="1 2">
    <name type="scientific">Scutellospora calospora</name>
    <dbReference type="NCBI Taxonomy" id="85575"/>
    <lineage>
        <taxon>Eukaryota</taxon>
        <taxon>Fungi</taxon>
        <taxon>Fungi incertae sedis</taxon>
        <taxon>Mucoromycota</taxon>
        <taxon>Glomeromycotina</taxon>
        <taxon>Glomeromycetes</taxon>
        <taxon>Diversisporales</taxon>
        <taxon>Gigasporaceae</taxon>
        <taxon>Scutellospora</taxon>
    </lineage>
</organism>
<gene>
    <name evidence="1" type="ORF">SCALOS_LOCUS4595</name>
</gene>
<keyword evidence="2" id="KW-1185">Reference proteome</keyword>